<gene>
    <name evidence="2" type="ORF">FKZ61_07520</name>
</gene>
<keyword evidence="3" id="KW-1185">Reference proteome</keyword>
<keyword evidence="1" id="KW-0732">Signal</keyword>
<feature type="signal peptide" evidence="1">
    <location>
        <begin position="1"/>
        <end position="30"/>
    </location>
</feature>
<proteinExistence type="predicted"/>
<evidence type="ECO:0008006" key="4">
    <source>
        <dbReference type="Google" id="ProtNLM"/>
    </source>
</evidence>
<evidence type="ECO:0000313" key="2">
    <source>
        <dbReference type="EMBL" id="TQE96333.1"/>
    </source>
</evidence>
<dbReference type="InParanoid" id="A0A540VJN7"/>
<dbReference type="AlphaFoldDB" id="A0A540VJN7"/>
<dbReference type="EMBL" id="VIGC01000008">
    <property type="protein sequence ID" value="TQE96333.1"/>
    <property type="molecule type" value="Genomic_DNA"/>
</dbReference>
<dbReference type="Proteomes" id="UP000317371">
    <property type="component" value="Unassembled WGS sequence"/>
</dbReference>
<evidence type="ECO:0000256" key="1">
    <source>
        <dbReference type="SAM" id="SignalP"/>
    </source>
</evidence>
<comment type="caution">
    <text evidence="2">The sequence shown here is derived from an EMBL/GenBank/DDBJ whole genome shotgun (WGS) entry which is preliminary data.</text>
</comment>
<sequence length="106" mass="11253">MKRQTKLFFTLTGLLLALVLLLGVAGTAFAHAGDTPGTTGNNGQSHLQQMQEWMGPQAWGQMIQHMTQVHGPEATGQMLQQMNEGGPCHGAGPMGWMGGMMGGFGR</sequence>
<organism evidence="2 3">
    <name type="scientific">Litorilinea aerophila</name>
    <dbReference type="NCBI Taxonomy" id="1204385"/>
    <lineage>
        <taxon>Bacteria</taxon>
        <taxon>Bacillati</taxon>
        <taxon>Chloroflexota</taxon>
        <taxon>Caldilineae</taxon>
        <taxon>Caldilineales</taxon>
        <taxon>Caldilineaceae</taxon>
        <taxon>Litorilinea</taxon>
    </lineage>
</organism>
<protein>
    <recommendedName>
        <fullName evidence="4">DUF2680 domain-containing protein</fullName>
    </recommendedName>
</protein>
<reference evidence="2 3" key="1">
    <citation type="submission" date="2019-06" db="EMBL/GenBank/DDBJ databases">
        <title>Genome sequence of Litorilinea aerophila BAA-2444.</title>
        <authorList>
            <person name="Maclea K.S."/>
            <person name="Maurais E.G."/>
            <person name="Iannazzi L.C."/>
        </authorList>
    </citation>
    <scope>NUCLEOTIDE SEQUENCE [LARGE SCALE GENOMIC DNA]</scope>
    <source>
        <strain evidence="2 3">ATCC BAA-2444</strain>
    </source>
</reference>
<accession>A0A540VJN7</accession>
<feature type="chain" id="PRO_5022202954" description="DUF2680 domain-containing protein" evidence="1">
    <location>
        <begin position="31"/>
        <end position="106"/>
    </location>
</feature>
<dbReference type="RefSeq" id="WP_141609478.1">
    <property type="nucleotide sequence ID" value="NZ_VIGC02000008.1"/>
</dbReference>
<evidence type="ECO:0000313" key="3">
    <source>
        <dbReference type="Proteomes" id="UP000317371"/>
    </source>
</evidence>
<name>A0A540VJN7_9CHLR</name>